<evidence type="ECO:0000313" key="2">
    <source>
        <dbReference type="Proteomes" id="UP001058974"/>
    </source>
</evidence>
<gene>
    <name evidence="1" type="ORF">KIW84_073205</name>
</gene>
<evidence type="ECO:0000313" key="1">
    <source>
        <dbReference type="EMBL" id="KAI5386969.1"/>
    </source>
</evidence>
<reference evidence="1 2" key="1">
    <citation type="journal article" date="2022" name="Nat. Genet.">
        <title>Improved pea reference genome and pan-genome highlight genomic features and evolutionary characteristics.</title>
        <authorList>
            <person name="Yang T."/>
            <person name="Liu R."/>
            <person name="Luo Y."/>
            <person name="Hu S."/>
            <person name="Wang D."/>
            <person name="Wang C."/>
            <person name="Pandey M.K."/>
            <person name="Ge S."/>
            <person name="Xu Q."/>
            <person name="Li N."/>
            <person name="Li G."/>
            <person name="Huang Y."/>
            <person name="Saxena R.K."/>
            <person name="Ji Y."/>
            <person name="Li M."/>
            <person name="Yan X."/>
            <person name="He Y."/>
            <person name="Liu Y."/>
            <person name="Wang X."/>
            <person name="Xiang C."/>
            <person name="Varshney R.K."/>
            <person name="Ding H."/>
            <person name="Gao S."/>
            <person name="Zong X."/>
        </authorList>
    </citation>
    <scope>NUCLEOTIDE SEQUENCE [LARGE SCALE GENOMIC DNA]</scope>
    <source>
        <strain evidence="1 2">cv. Zhongwan 6</strain>
    </source>
</reference>
<organism evidence="1 2">
    <name type="scientific">Pisum sativum</name>
    <name type="common">Garden pea</name>
    <name type="synonym">Lathyrus oleraceus</name>
    <dbReference type="NCBI Taxonomy" id="3888"/>
    <lineage>
        <taxon>Eukaryota</taxon>
        <taxon>Viridiplantae</taxon>
        <taxon>Streptophyta</taxon>
        <taxon>Embryophyta</taxon>
        <taxon>Tracheophyta</taxon>
        <taxon>Spermatophyta</taxon>
        <taxon>Magnoliopsida</taxon>
        <taxon>eudicotyledons</taxon>
        <taxon>Gunneridae</taxon>
        <taxon>Pentapetalae</taxon>
        <taxon>rosids</taxon>
        <taxon>fabids</taxon>
        <taxon>Fabales</taxon>
        <taxon>Fabaceae</taxon>
        <taxon>Papilionoideae</taxon>
        <taxon>50 kb inversion clade</taxon>
        <taxon>NPAAA clade</taxon>
        <taxon>Hologalegina</taxon>
        <taxon>IRL clade</taxon>
        <taxon>Fabeae</taxon>
        <taxon>Lathyrus</taxon>
    </lineage>
</organism>
<dbReference type="Proteomes" id="UP001058974">
    <property type="component" value="Chromosome 7"/>
</dbReference>
<name>A0A9D4VN09_PEA</name>
<proteinExistence type="predicted"/>
<sequence length="101" mass="11229">NARSICNMYVCSSSINSLETVHNQLLFQLNNHVPLEHNPKWPILDNSVTQSSRPWVNRVVVSRVSDNIELSIATTDSISSKTNTTICQTLPILLPIGEGKQ</sequence>
<dbReference type="EMBL" id="JAMSHJ010000007">
    <property type="protein sequence ID" value="KAI5386969.1"/>
    <property type="molecule type" value="Genomic_DNA"/>
</dbReference>
<protein>
    <submittedName>
        <fullName evidence="1">Uncharacterized protein</fullName>
    </submittedName>
</protein>
<feature type="non-terminal residue" evidence="1">
    <location>
        <position position="1"/>
    </location>
</feature>
<comment type="caution">
    <text evidence="1">The sequence shown here is derived from an EMBL/GenBank/DDBJ whole genome shotgun (WGS) entry which is preliminary data.</text>
</comment>
<feature type="non-terminal residue" evidence="1">
    <location>
        <position position="101"/>
    </location>
</feature>
<accession>A0A9D4VN09</accession>
<dbReference type="AlphaFoldDB" id="A0A9D4VN09"/>
<keyword evidence="2" id="KW-1185">Reference proteome</keyword>
<dbReference type="Gramene" id="Psat07G0320500-T1">
    <property type="protein sequence ID" value="KAI5386969.1"/>
    <property type="gene ID" value="KIW84_073205"/>
</dbReference>